<dbReference type="EMBL" id="PKMF04000942">
    <property type="protein sequence ID" value="KAK7816398.1"/>
    <property type="molecule type" value="Genomic_DNA"/>
</dbReference>
<keyword evidence="4" id="KW-0804">Transcription</keyword>
<dbReference type="PANTHER" id="PTHR31989">
    <property type="entry name" value="NAC DOMAIN-CONTAINING PROTEIN 82-RELATED"/>
    <property type="match status" value="1"/>
</dbReference>
<keyword evidence="3" id="KW-0238">DNA-binding</keyword>
<evidence type="ECO:0000256" key="2">
    <source>
        <dbReference type="ARBA" id="ARBA00023015"/>
    </source>
</evidence>
<evidence type="ECO:0000256" key="6">
    <source>
        <dbReference type="SAM" id="MobiDB-lite"/>
    </source>
</evidence>
<sequence>MCPLPVPSGIESHSTAEKIIGCLYKINKGDLRDLPSNLIKDSDFFRYDPENLPPGMWFLIHSEVDGVYEHGKWSIKGEAYEIVLDSMTTCLRTTFEFYKGQGPHERRTNWVMHEYRMQRGQFEGGNMKVSVDDNRVMLAVMERSPDHQHQNLHEVEDHFEDGFIEMLDFENPLSPSSSSESSCVTKSSDDWFDSGALIQEIDSENNQRNAGYVSAPVKPNKVVVLPATSGSLNREKMLTPSEILKTDSSTPEPAVHRQGSEIPKPNLRNEGSSSNSHNLTLPFSSQIVAADQENTAAVARKRKLRKYLCFMPF</sequence>
<keyword evidence="9" id="KW-1185">Reference proteome</keyword>
<evidence type="ECO:0000259" key="7">
    <source>
        <dbReference type="PROSITE" id="PS51005"/>
    </source>
</evidence>
<comment type="subcellular location">
    <subcellularLocation>
        <location evidence="1">Nucleus</location>
    </subcellularLocation>
</comment>
<comment type="caution">
    <text evidence="8">The sequence shown here is derived from an EMBL/GenBank/DDBJ whole genome shotgun (WGS) entry which is preliminary data.</text>
</comment>
<evidence type="ECO:0000256" key="3">
    <source>
        <dbReference type="ARBA" id="ARBA00023125"/>
    </source>
</evidence>
<evidence type="ECO:0000313" key="9">
    <source>
        <dbReference type="Proteomes" id="UP000237347"/>
    </source>
</evidence>
<feature type="region of interest" description="Disordered" evidence="6">
    <location>
        <begin position="240"/>
        <end position="279"/>
    </location>
</feature>
<dbReference type="GO" id="GO:0005634">
    <property type="term" value="C:nucleus"/>
    <property type="evidence" value="ECO:0007669"/>
    <property type="project" value="UniProtKB-SubCell"/>
</dbReference>
<keyword evidence="5" id="KW-0539">Nucleus</keyword>
<dbReference type="GO" id="GO:0003677">
    <property type="term" value="F:DNA binding"/>
    <property type="evidence" value="ECO:0007669"/>
    <property type="project" value="UniProtKB-KW"/>
</dbReference>
<protein>
    <submittedName>
        <fullName evidence="8">Nac domain-containing protein 86</fullName>
    </submittedName>
</protein>
<dbReference type="InterPro" id="IPR036093">
    <property type="entry name" value="NAC_dom_sf"/>
</dbReference>
<gene>
    <name evidence="8" type="primary">NAC086_5</name>
    <name evidence="8" type="ORF">CFP56_044128</name>
</gene>
<evidence type="ECO:0000313" key="8">
    <source>
        <dbReference type="EMBL" id="KAK7816398.1"/>
    </source>
</evidence>
<dbReference type="SUPFAM" id="SSF101941">
    <property type="entry name" value="NAC domain"/>
    <property type="match status" value="1"/>
</dbReference>
<feature type="compositionally biased region" description="Polar residues" evidence="6">
    <location>
        <begin position="269"/>
        <end position="279"/>
    </location>
</feature>
<reference evidence="8 9" key="1">
    <citation type="journal article" date="2018" name="Sci. Data">
        <title>The draft genome sequence of cork oak.</title>
        <authorList>
            <person name="Ramos A.M."/>
            <person name="Usie A."/>
            <person name="Barbosa P."/>
            <person name="Barros P.M."/>
            <person name="Capote T."/>
            <person name="Chaves I."/>
            <person name="Simoes F."/>
            <person name="Abreu I."/>
            <person name="Carrasquinho I."/>
            <person name="Faro C."/>
            <person name="Guimaraes J.B."/>
            <person name="Mendonca D."/>
            <person name="Nobrega F."/>
            <person name="Rodrigues L."/>
            <person name="Saibo N.J.M."/>
            <person name="Varela M.C."/>
            <person name="Egas C."/>
            <person name="Matos J."/>
            <person name="Miguel C.M."/>
            <person name="Oliveira M.M."/>
            <person name="Ricardo C.P."/>
            <person name="Goncalves S."/>
        </authorList>
    </citation>
    <scope>NUCLEOTIDE SEQUENCE [LARGE SCALE GENOMIC DNA]</scope>
    <source>
        <strain evidence="9">cv. HL8</strain>
    </source>
</reference>
<evidence type="ECO:0000256" key="5">
    <source>
        <dbReference type="ARBA" id="ARBA00023242"/>
    </source>
</evidence>
<accession>A0AAW0IPN5</accession>
<evidence type="ECO:0000256" key="1">
    <source>
        <dbReference type="ARBA" id="ARBA00004123"/>
    </source>
</evidence>
<dbReference type="Pfam" id="PF02365">
    <property type="entry name" value="NAM"/>
    <property type="match status" value="1"/>
</dbReference>
<dbReference type="Gene3D" id="2.170.150.80">
    <property type="entry name" value="NAC domain"/>
    <property type="match status" value="1"/>
</dbReference>
<keyword evidence="2" id="KW-0805">Transcription regulation</keyword>
<dbReference type="GO" id="GO:0006355">
    <property type="term" value="P:regulation of DNA-templated transcription"/>
    <property type="evidence" value="ECO:0007669"/>
    <property type="project" value="InterPro"/>
</dbReference>
<organism evidence="8 9">
    <name type="scientific">Quercus suber</name>
    <name type="common">Cork oak</name>
    <dbReference type="NCBI Taxonomy" id="58331"/>
    <lineage>
        <taxon>Eukaryota</taxon>
        <taxon>Viridiplantae</taxon>
        <taxon>Streptophyta</taxon>
        <taxon>Embryophyta</taxon>
        <taxon>Tracheophyta</taxon>
        <taxon>Spermatophyta</taxon>
        <taxon>Magnoliopsida</taxon>
        <taxon>eudicotyledons</taxon>
        <taxon>Gunneridae</taxon>
        <taxon>Pentapetalae</taxon>
        <taxon>rosids</taxon>
        <taxon>fabids</taxon>
        <taxon>Fagales</taxon>
        <taxon>Fagaceae</taxon>
        <taxon>Quercus</taxon>
    </lineage>
</organism>
<dbReference type="AlphaFoldDB" id="A0AAW0IPN5"/>
<proteinExistence type="predicted"/>
<dbReference type="InterPro" id="IPR003441">
    <property type="entry name" value="NAC-dom"/>
</dbReference>
<feature type="domain" description="NAC" evidence="7">
    <location>
        <begin position="6"/>
        <end position="143"/>
    </location>
</feature>
<dbReference type="PROSITE" id="PS51005">
    <property type="entry name" value="NAC"/>
    <property type="match status" value="1"/>
</dbReference>
<evidence type="ECO:0000256" key="4">
    <source>
        <dbReference type="ARBA" id="ARBA00023163"/>
    </source>
</evidence>
<dbReference type="Proteomes" id="UP000237347">
    <property type="component" value="Unassembled WGS sequence"/>
</dbReference>
<name>A0AAW0IPN5_QUESU</name>